<feature type="signal peptide" evidence="1">
    <location>
        <begin position="1"/>
        <end position="22"/>
    </location>
</feature>
<evidence type="ECO:0000256" key="1">
    <source>
        <dbReference type="SAM" id="SignalP"/>
    </source>
</evidence>
<dbReference type="AlphaFoldDB" id="A0A507BWX2"/>
<dbReference type="Proteomes" id="UP000319731">
    <property type="component" value="Unassembled WGS sequence"/>
</dbReference>
<gene>
    <name evidence="2" type="ORF">SmJEL517_g04863</name>
</gene>
<name>A0A507BWX2_9FUNG</name>
<reference evidence="2 3" key="1">
    <citation type="journal article" date="2019" name="Sci. Rep.">
        <title>Comparative genomics of chytrid fungi reveal insights into the obligate biotrophic and pathogenic lifestyle of Synchytrium endobioticum.</title>
        <authorList>
            <person name="van de Vossenberg B.T.L.H."/>
            <person name="Warris S."/>
            <person name="Nguyen H.D.T."/>
            <person name="van Gent-Pelzer M.P.E."/>
            <person name="Joly D.L."/>
            <person name="van de Geest H.C."/>
            <person name="Bonants P.J.M."/>
            <person name="Smith D.S."/>
            <person name="Levesque C.A."/>
            <person name="van der Lee T.A.J."/>
        </authorList>
    </citation>
    <scope>NUCLEOTIDE SEQUENCE [LARGE SCALE GENOMIC DNA]</scope>
    <source>
        <strain evidence="2 3">JEL517</strain>
    </source>
</reference>
<feature type="chain" id="PRO_5021329195" evidence="1">
    <location>
        <begin position="23"/>
        <end position="254"/>
    </location>
</feature>
<sequence>MHTRTNILLAVGLTVFAGLAAAQTTTNVTAAIQEQYALLGTDNAHPYVIPYCEAPPINISLADAGFFPRNDTDMSTDFMVINVTTPIDLTPYDNARGIMIVDYQLPAGVSEASANMSVTQVLFTAKDAMTYDSQLVNSSITMQVAFTVISASNATAAGGSPSKYTVLGSPSIRAPVPDGTNTTLTAADAGEFVVELGLLVMHNPTFDATKVFFTDMVLRCLPAPSVADLVSQNITFYSNETSPGVWQNGTTAGN</sequence>
<dbReference type="OrthoDB" id="2173170at2759"/>
<proteinExistence type="predicted"/>
<dbReference type="EMBL" id="QEAO01000037">
    <property type="protein sequence ID" value="TPX31942.1"/>
    <property type="molecule type" value="Genomic_DNA"/>
</dbReference>
<keyword evidence="3" id="KW-1185">Reference proteome</keyword>
<evidence type="ECO:0000313" key="3">
    <source>
        <dbReference type="Proteomes" id="UP000319731"/>
    </source>
</evidence>
<comment type="caution">
    <text evidence="2">The sequence shown here is derived from an EMBL/GenBank/DDBJ whole genome shotgun (WGS) entry which is preliminary data.</text>
</comment>
<protein>
    <submittedName>
        <fullName evidence="2">Uncharacterized protein</fullName>
    </submittedName>
</protein>
<evidence type="ECO:0000313" key="2">
    <source>
        <dbReference type="EMBL" id="TPX31942.1"/>
    </source>
</evidence>
<dbReference type="RefSeq" id="XP_031023253.1">
    <property type="nucleotide sequence ID" value="XM_031170791.1"/>
</dbReference>
<dbReference type="GeneID" id="42006088"/>
<keyword evidence="1" id="KW-0732">Signal</keyword>
<organism evidence="2 3">
    <name type="scientific">Synchytrium microbalum</name>
    <dbReference type="NCBI Taxonomy" id="1806994"/>
    <lineage>
        <taxon>Eukaryota</taxon>
        <taxon>Fungi</taxon>
        <taxon>Fungi incertae sedis</taxon>
        <taxon>Chytridiomycota</taxon>
        <taxon>Chytridiomycota incertae sedis</taxon>
        <taxon>Chytridiomycetes</taxon>
        <taxon>Synchytriales</taxon>
        <taxon>Synchytriaceae</taxon>
        <taxon>Synchytrium</taxon>
    </lineage>
</organism>
<accession>A0A507BWX2</accession>